<dbReference type="InterPro" id="IPR036388">
    <property type="entry name" value="WH-like_DNA-bd_sf"/>
</dbReference>
<dbReference type="AlphaFoldDB" id="A0A558HM94"/>
<evidence type="ECO:0000256" key="1">
    <source>
        <dbReference type="ARBA" id="ARBA00006479"/>
    </source>
</evidence>
<comment type="caution">
    <text evidence="2">The sequence shown here is derived from an EMBL/GenBank/DDBJ whole genome shotgun (WGS) entry which is preliminary data.</text>
</comment>
<dbReference type="InterPro" id="IPR043129">
    <property type="entry name" value="ATPase_NBD"/>
</dbReference>
<dbReference type="Pfam" id="PF00480">
    <property type="entry name" value="ROK"/>
    <property type="match status" value="1"/>
</dbReference>
<dbReference type="OrthoDB" id="8595273at2"/>
<dbReference type="Proteomes" id="UP000319941">
    <property type="component" value="Unassembled WGS sequence"/>
</dbReference>
<dbReference type="PANTHER" id="PTHR18964:SF149">
    <property type="entry name" value="BIFUNCTIONAL UDP-N-ACETYLGLUCOSAMINE 2-EPIMERASE_N-ACETYLMANNOSAMINE KINASE"/>
    <property type="match status" value="1"/>
</dbReference>
<gene>
    <name evidence="2" type="ORF">FQP86_10280</name>
</gene>
<dbReference type="InterPro" id="IPR000600">
    <property type="entry name" value="ROK"/>
</dbReference>
<dbReference type="InterPro" id="IPR036390">
    <property type="entry name" value="WH_DNA-bd_sf"/>
</dbReference>
<dbReference type="Gene3D" id="3.30.420.40">
    <property type="match status" value="2"/>
</dbReference>
<evidence type="ECO:0000313" key="3">
    <source>
        <dbReference type="Proteomes" id="UP000319941"/>
    </source>
</evidence>
<comment type="similarity">
    <text evidence="1">Belongs to the ROK (NagC/XylR) family.</text>
</comment>
<dbReference type="EMBL" id="VNFH01000006">
    <property type="protein sequence ID" value="TVU70171.1"/>
    <property type="molecule type" value="Genomic_DNA"/>
</dbReference>
<dbReference type="SUPFAM" id="SSF46785">
    <property type="entry name" value="Winged helix' DNA-binding domain"/>
    <property type="match status" value="1"/>
</dbReference>
<evidence type="ECO:0000313" key="2">
    <source>
        <dbReference type="EMBL" id="TVU70171.1"/>
    </source>
</evidence>
<reference evidence="2 3" key="1">
    <citation type="submission" date="2019-07" db="EMBL/GenBank/DDBJ databases">
        <title>Diversity of Bacteria from Kongsfjorden, Arctic.</title>
        <authorList>
            <person name="Yu Y."/>
        </authorList>
    </citation>
    <scope>NUCLEOTIDE SEQUENCE [LARGE SCALE GENOMIC DNA]</scope>
    <source>
        <strain evidence="2 3">SM1923</strain>
    </source>
</reference>
<proteinExistence type="inferred from homology"/>
<protein>
    <submittedName>
        <fullName evidence="2">ROK family protein</fullName>
    </submittedName>
</protein>
<dbReference type="RefSeq" id="WP_024952481.1">
    <property type="nucleotide sequence ID" value="NZ_CAWOWR010000116.1"/>
</dbReference>
<dbReference type="Gene3D" id="1.10.10.10">
    <property type="entry name" value="Winged helix-like DNA-binding domain superfamily/Winged helix DNA-binding domain"/>
    <property type="match status" value="1"/>
</dbReference>
<name>A0A558HM94_9GAMM</name>
<organism evidence="2 3">
    <name type="scientific">Cobetia crustatorum</name>
    <dbReference type="NCBI Taxonomy" id="553385"/>
    <lineage>
        <taxon>Bacteria</taxon>
        <taxon>Pseudomonadati</taxon>
        <taxon>Pseudomonadota</taxon>
        <taxon>Gammaproteobacteria</taxon>
        <taxon>Oceanospirillales</taxon>
        <taxon>Halomonadaceae</taxon>
        <taxon>Cobetia</taxon>
    </lineage>
</organism>
<sequence length="407" mass="43884">MTFAPRPQAGDLSFLKQLNRSAVLEALRQTPGLTRAEVAQGSKLTKVTVGAAVQALLNEGWLQEGDLQRRGGGRPGRALYLNETRHALVGVEIGVHELHVVTCTLRGTILEERHLALLQTTPEETLDRLAILVEEILETPEIKQRECLGLGLAVPGPTSPSQRRLSLAPNLGWRDVALLDMLRERLPHLGGIWLMDNEAKAAAFGEMYFRNAHHPTPGSLLYISAGSGIGSGLVEGRPLRVIRGVHGLAGEIGHTVLQPSGLYCHCGNRGCAETLVSGWSIRAALGISEESELDKAIARHPEQNRVATTLKHAGEALGMLLLNLHHTLNPAEIVIGGSLTRLGPALMEPALTMFEEHQNRLLPDASRIVPRVLDDSRIVAARGIAAEILSQALSDTPASPRSARVEN</sequence>
<dbReference type="PANTHER" id="PTHR18964">
    <property type="entry name" value="ROK (REPRESSOR, ORF, KINASE) FAMILY"/>
    <property type="match status" value="1"/>
</dbReference>
<dbReference type="SUPFAM" id="SSF53067">
    <property type="entry name" value="Actin-like ATPase domain"/>
    <property type="match status" value="1"/>
</dbReference>
<accession>A0A558HM94</accession>
<dbReference type="STRING" id="553385.GCA_000591415_02512"/>
<keyword evidence="3" id="KW-1185">Reference proteome</keyword>